<gene>
    <name evidence="2" type="ORF">J2S55_009293</name>
</gene>
<proteinExistence type="predicted"/>
<keyword evidence="1" id="KW-0812">Transmembrane</keyword>
<protein>
    <submittedName>
        <fullName evidence="2">Uncharacterized protein</fullName>
    </submittedName>
</protein>
<feature type="transmembrane region" description="Helical" evidence="1">
    <location>
        <begin position="109"/>
        <end position="127"/>
    </location>
</feature>
<evidence type="ECO:0000256" key="1">
    <source>
        <dbReference type="SAM" id="Phobius"/>
    </source>
</evidence>
<keyword evidence="1" id="KW-1133">Transmembrane helix</keyword>
<evidence type="ECO:0000313" key="3">
    <source>
        <dbReference type="Proteomes" id="UP001230426"/>
    </source>
</evidence>
<dbReference type="EMBL" id="JAUSRB010000002">
    <property type="protein sequence ID" value="MDP9870027.1"/>
    <property type="molecule type" value="Genomic_DNA"/>
</dbReference>
<name>A0ABT9RL46_9ACTN</name>
<sequence length="286" mass="31318">MPAEPAEGLQAVAGNSTLLQWVSAILANATVVTALLVYFGWERSDVMARRLGINESILGMSTSDYVLRSVRPVLVLLLIVGAAGFAWLYLDHWLTRVLRAPNRLTTYVLRTLSLAWLVLPALVWLLGYVPAWRAFIYVAFPFSIGAGVLLAYYAAHVRASLPGGAPPARETALRAFVALSVGFSLFWGTSHYATVLGNTLADGVRPGALTKVTVYSPQRLHLTAPGVVETPLQDDKSTYRYRYTGLRLLDHTGGRYFLISDAWTRTTGVVVVLADKDPVRMEFAHA</sequence>
<feature type="transmembrane region" description="Helical" evidence="1">
    <location>
        <begin position="175"/>
        <end position="195"/>
    </location>
</feature>
<feature type="transmembrane region" description="Helical" evidence="1">
    <location>
        <begin position="134"/>
        <end position="155"/>
    </location>
</feature>
<accession>A0ABT9RL46</accession>
<keyword evidence="1" id="KW-0472">Membrane</keyword>
<organism evidence="2 3">
    <name type="scientific">Streptosporangium brasiliense</name>
    <dbReference type="NCBI Taxonomy" id="47480"/>
    <lineage>
        <taxon>Bacteria</taxon>
        <taxon>Bacillati</taxon>
        <taxon>Actinomycetota</taxon>
        <taxon>Actinomycetes</taxon>
        <taxon>Streptosporangiales</taxon>
        <taxon>Streptosporangiaceae</taxon>
        <taxon>Streptosporangium</taxon>
    </lineage>
</organism>
<keyword evidence="3" id="KW-1185">Reference proteome</keyword>
<feature type="transmembrane region" description="Helical" evidence="1">
    <location>
        <begin position="70"/>
        <end position="89"/>
    </location>
</feature>
<dbReference type="Proteomes" id="UP001230426">
    <property type="component" value="Unassembled WGS sequence"/>
</dbReference>
<dbReference type="RefSeq" id="WP_306874703.1">
    <property type="nucleotide sequence ID" value="NZ_JAUSRB010000002.1"/>
</dbReference>
<feature type="transmembrane region" description="Helical" evidence="1">
    <location>
        <begin position="18"/>
        <end position="41"/>
    </location>
</feature>
<evidence type="ECO:0000313" key="2">
    <source>
        <dbReference type="EMBL" id="MDP9870027.1"/>
    </source>
</evidence>
<reference evidence="2 3" key="1">
    <citation type="submission" date="2023-07" db="EMBL/GenBank/DDBJ databases">
        <title>Sequencing the genomes of 1000 actinobacteria strains.</title>
        <authorList>
            <person name="Klenk H.-P."/>
        </authorList>
    </citation>
    <scope>NUCLEOTIDE SEQUENCE [LARGE SCALE GENOMIC DNA]</scope>
    <source>
        <strain evidence="2 3">DSM 44109</strain>
    </source>
</reference>
<comment type="caution">
    <text evidence="2">The sequence shown here is derived from an EMBL/GenBank/DDBJ whole genome shotgun (WGS) entry which is preliminary data.</text>
</comment>